<evidence type="ECO:0000256" key="2">
    <source>
        <dbReference type="ARBA" id="ARBA00022801"/>
    </source>
</evidence>
<dbReference type="InterPro" id="IPR012341">
    <property type="entry name" value="6hp_glycosidase-like_sf"/>
</dbReference>
<evidence type="ECO:0000259" key="6">
    <source>
        <dbReference type="Pfam" id="PF00759"/>
    </source>
</evidence>
<dbReference type="InterPro" id="IPR001701">
    <property type="entry name" value="Glyco_hydro_9"/>
</dbReference>
<name>A0AAU7ZVS3_9BACT</name>
<accession>A0AAU7ZVS3</accession>
<evidence type="ECO:0000256" key="4">
    <source>
        <dbReference type="ARBA" id="ARBA00023295"/>
    </source>
</evidence>
<feature type="domain" description="Glycoside hydrolase family 9" evidence="6">
    <location>
        <begin position="121"/>
        <end position="539"/>
    </location>
</feature>
<dbReference type="InterPro" id="IPR004197">
    <property type="entry name" value="Cellulase_Ig-like"/>
</dbReference>
<keyword evidence="3" id="KW-0119">Carbohydrate metabolism</keyword>
<feature type="domain" description="Cellulase Ig-like" evidence="7">
    <location>
        <begin position="21"/>
        <end position="100"/>
    </location>
</feature>
<proteinExistence type="inferred from homology"/>
<protein>
    <submittedName>
        <fullName evidence="8">Glycoside hydrolase family 9 protein</fullName>
    </submittedName>
</protein>
<comment type="similarity">
    <text evidence="1">Belongs to the glycosyl hydrolase 9 (cellulase E) family.</text>
</comment>
<evidence type="ECO:0000256" key="3">
    <source>
        <dbReference type="ARBA" id="ARBA00023277"/>
    </source>
</evidence>
<evidence type="ECO:0000313" key="8">
    <source>
        <dbReference type="EMBL" id="XCB35120.1"/>
    </source>
</evidence>
<dbReference type="SUPFAM" id="SSF81296">
    <property type="entry name" value="E set domains"/>
    <property type="match status" value="1"/>
</dbReference>
<dbReference type="InterPro" id="IPR014756">
    <property type="entry name" value="Ig_E-set"/>
</dbReference>
<dbReference type="Pfam" id="PF00759">
    <property type="entry name" value="Glyco_hydro_9"/>
    <property type="match status" value="1"/>
</dbReference>
<gene>
    <name evidence="8" type="ORF">RBB77_09535</name>
</gene>
<sequence>MRILVGGFIGALTSAAMGQLTVVVDQVGYEPRSLKHAIVVGTKQDHLDRFSLVDSASSKIVLTGSLVPNGQVDSWGGRVFWTADFSSWQATGHYAVQIQSNSGAIRSSEFDIDENLLERSTLSNVIYYFKGQRASGLMDQADRHLPLPAGQIGFVDVHGGWYDATGDYGIHLSHQNPTSYFNPQQVPLVAWSLLKSYRVLEARHDDNFSEYLRRLLDEGLFGADFLVRIKRPGGSFFESITAPGKDKLPQDRAIGNPNWRTQIKKNASDSTEHIQSAEGPHAYEASFRAGGGMAIAALALASTMPIDGDLPRTAYLRAAEEAFQFLDVHNRELLNDGKENILDDYCALMAATELYRATKRENYRIAADRRAVHLMERLSSADGRRNFWRADEGSRPYFHPSDAGLPVVSLLEFAQIAAPTSQKQVRDAVERSLRFELSVTAEVNNPFGYARQLVRMGNGKIRSAFFFPHDTEAAPWWQGEDARLASLAAAARMAAPLFDDDPAFQSQLQEYAWNQLHWILGRNPFDASMLMGSGHGNAPYMFFRSYKYTSAPGSILNGITAAIDDEDGIAFNEGYAVTGKDEDWRWTEQWLPHAAWYLYAVSLPH</sequence>
<keyword evidence="5" id="KW-0624">Polysaccharide degradation</keyword>
<dbReference type="Gene3D" id="1.50.10.10">
    <property type="match status" value="1"/>
</dbReference>
<organism evidence="8">
    <name type="scientific">Tunturiibacter psychrotolerans</name>
    <dbReference type="NCBI Taxonomy" id="3069686"/>
    <lineage>
        <taxon>Bacteria</taxon>
        <taxon>Pseudomonadati</taxon>
        <taxon>Acidobacteriota</taxon>
        <taxon>Terriglobia</taxon>
        <taxon>Terriglobales</taxon>
        <taxon>Acidobacteriaceae</taxon>
        <taxon>Tunturiibacter</taxon>
    </lineage>
</organism>
<dbReference type="PANTHER" id="PTHR22298">
    <property type="entry name" value="ENDO-1,4-BETA-GLUCANASE"/>
    <property type="match status" value="1"/>
</dbReference>
<evidence type="ECO:0000256" key="5">
    <source>
        <dbReference type="ARBA" id="ARBA00023326"/>
    </source>
</evidence>
<reference evidence="8" key="2">
    <citation type="journal article" date="2024" name="Environ. Microbiol.">
        <title>Genome analysis and description of Tunturibacter gen. nov. expands the diversity of Terriglobia in tundra soils.</title>
        <authorList>
            <person name="Messyasz A."/>
            <person name="Mannisto M.K."/>
            <person name="Kerkhof L.J."/>
            <person name="Haggblom M.M."/>
        </authorList>
    </citation>
    <scope>NUCLEOTIDE SEQUENCE</scope>
    <source>
        <strain evidence="8">X5P6</strain>
    </source>
</reference>
<dbReference type="GO" id="GO:0000272">
    <property type="term" value="P:polysaccharide catabolic process"/>
    <property type="evidence" value="ECO:0007669"/>
    <property type="project" value="UniProtKB-KW"/>
</dbReference>
<keyword evidence="2 8" id="KW-0378">Hydrolase</keyword>
<keyword evidence="4" id="KW-0326">Glycosidase</keyword>
<dbReference type="EMBL" id="CP132942">
    <property type="protein sequence ID" value="XCB35120.1"/>
    <property type="molecule type" value="Genomic_DNA"/>
</dbReference>
<dbReference type="GO" id="GO:0008810">
    <property type="term" value="F:cellulase activity"/>
    <property type="evidence" value="ECO:0007669"/>
    <property type="project" value="InterPro"/>
</dbReference>
<dbReference type="SUPFAM" id="SSF48208">
    <property type="entry name" value="Six-hairpin glycosidases"/>
    <property type="match status" value="1"/>
</dbReference>
<dbReference type="CDD" id="cd02850">
    <property type="entry name" value="E_set_Cellulase_N"/>
    <property type="match status" value="1"/>
</dbReference>
<evidence type="ECO:0000259" key="7">
    <source>
        <dbReference type="Pfam" id="PF02927"/>
    </source>
</evidence>
<reference evidence="8" key="1">
    <citation type="submission" date="2023-08" db="EMBL/GenBank/DDBJ databases">
        <authorList>
            <person name="Messyasz A."/>
            <person name="Mannisto M.K."/>
            <person name="Kerkhof L.J."/>
            <person name="Haggblom M."/>
        </authorList>
    </citation>
    <scope>NUCLEOTIDE SEQUENCE</scope>
    <source>
        <strain evidence="8">X5P6</strain>
    </source>
</reference>
<dbReference type="KEGG" id="tpsc:RBB77_09535"/>
<dbReference type="Gene3D" id="2.60.40.10">
    <property type="entry name" value="Immunoglobulins"/>
    <property type="match status" value="1"/>
</dbReference>
<dbReference type="InterPro" id="IPR013783">
    <property type="entry name" value="Ig-like_fold"/>
</dbReference>
<dbReference type="InterPro" id="IPR008928">
    <property type="entry name" value="6-hairpin_glycosidase_sf"/>
</dbReference>
<dbReference type="Pfam" id="PF02927">
    <property type="entry name" value="CelD_N"/>
    <property type="match status" value="1"/>
</dbReference>
<dbReference type="RefSeq" id="WP_353066875.1">
    <property type="nucleotide sequence ID" value="NZ_CP132942.1"/>
</dbReference>
<dbReference type="AlphaFoldDB" id="A0AAU7ZVS3"/>
<evidence type="ECO:0000256" key="1">
    <source>
        <dbReference type="ARBA" id="ARBA00007072"/>
    </source>
</evidence>